<reference evidence="1 2" key="1">
    <citation type="journal article" date="2023" name="Plants (Basel)">
        <title>Bridging the Gap: Combining Genomics and Transcriptomics Approaches to Understand Stylosanthes scabra, an Orphan Legume from the Brazilian Caatinga.</title>
        <authorList>
            <person name="Ferreira-Neto J.R.C."/>
            <person name="da Silva M.D."/>
            <person name="Binneck E."/>
            <person name="de Melo N.F."/>
            <person name="da Silva R.H."/>
            <person name="de Melo A.L.T.M."/>
            <person name="Pandolfi V."/>
            <person name="Bustamante F.O."/>
            <person name="Brasileiro-Vidal A.C."/>
            <person name="Benko-Iseppon A.M."/>
        </authorList>
    </citation>
    <scope>NUCLEOTIDE SEQUENCE [LARGE SCALE GENOMIC DNA]</scope>
    <source>
        <tissue evidence="1">Leaves</tissue>
    </source>
</reference>
<protein>
    <recommendedName>
        <fullName evidence="3">RNase H type-1 domain-containing protein</fullName>
    </recommendedName>
</protein>
<proteinExistence type="predicted"/>
<evidence type="ECO:0008006" key="3">
    <source>
        <dbReference type="Google" id="ProtNLM"/>
    </source>
</evidence>
<organism evidence="1 2">
    <name type="scientific">Stylosanthes scabra</name>
    <dbReference type="NCBI Taxonomy" id="79078"/>
    <lineage>
        <taxon>Eukaryota</taxon>
        <taxon>Viridiplantae</taxon>
        <taxon>Streptophyta</taxon>
        <taxon>Embryophyta</taxon>
        <taxon>Tracheophyta</taxon>
        <taxon>Spermatophyta</taxon>
        <taxon>Magnoliopsida</taxon>
        <taxon>eudicotyledons</taxon>
        <taxon>Gunneridae</taxon>
        <taxon>Pentapetalae</taxon>
        <taxon>rosids</taxon>
        <taxon>fabids</taxon>
        <taxon>Fabales</taxon>
        <taxon>Fabaceae</taxon>
        <taxon>Papilionoideae</taxon>
        <taxon>50 kb inversion clade</taxon>
        <taxon>dalbergioids sensu lato</taxon>
        <taxon>Dalbergieae</taxon>
        <taxon>Pterocarpus clade</taxon>
        <taxon>Stylosanthes</taxon>
    </lineage>
</organism>
<dbReference type="EMBL" id="JASCZI010271893">
    <property type="protein sequence ID" value="MED6216949.1"/>
    <property type="molecule type" value="Genomic_DNA"/>
</dbReference>
<dbReference type="Proteomes" id="UP001341840">
    <property type="component" value="Unassembled WGS sequence"/>
</dbReference>
<comment type="caution">
    <text evidence="1">The sequence shown here is derived from an EMBL/GenBank/DDBJ whole genome shotgun (WGS) entry which is preliminary data.</text>
</comment>
<evidence type="ECO:0000313" key="1">
    <source>
        <dbReference type="EMBL" id="MED6216949.1"/>
    </source>
</evidence>
<sequence length="118" mass="12856">MAINFIKDDNNSSHPCSSLFQDINILTSRIPNIHWCHILHEANSTANILAKKGQDLPSGLHLFDAPPLDISNSFFLDGLGCFRHKGIAKISISADTCDGEANGETCEIPTRTGTHPDE</sequence>
<evidence type="ECO:0000313" key="2">
    <source>
        <dbReference type="Proteomes" id="UP001341840"/>
    </source>
</evidence>
<name>A0ABU6Z359_9FABA</name>
<gene>
    <name evidence="1" type="ORF">PIB30_012956</name>
</gene>
<keyword evidence="2" id="KW-1185">Reference proteome</keyword>
<accession>A0ABU6Z359</accession>